<feature type="region of interest" description="Disordered" evidence="1">
    <location>
        <begin position="1"/>
        <end position="71"/>
    </location>
</feature>
<dbReference type="EMBL" id="JAEHOE010000011">
    <property type="protein sequence ID" value="KAG2498216.1"/>
    <property type="molecule type" value="Genomic_DNA"/>
</dbReference>
<feature type="compositionally biased region" description="Basic and acidic residues" evidence="1">
    <location>
        <begin position="208"/>
        <end position="222"/>
    </location>
</feature>
<dbReference type="AlphaFoldDB" id="A0A835YCC1"/>
<sequence>MTGERDDQPEGERQEEGSVEAAGLSVDGTVGRAAEGPTEARVSRSGTGCGMGDGDGGGGGGGGSFASGTSGAAAAAEACGALALPLGPGLPLGGLVAAAKEMLRRPGMQQEVLRFLEEDPGARRLLLQLGGGTPLILPAPVPAGARGREGAGTPVSAPGPEETDTELEPAAPHSCTAGTSGPGAAGAAASPAAGSGPTQRSAGIHSSKGSDEGSDGNDRDDAGAGGRDGAGGPNLASRVAGAVVGGLEHAGGKLAGLGGWLRSRLGHAPPAPQPQPHPQPGEREPARQEQGRQASASGGSGGPGGAQAKAPWAPPPPVGGGCGRDAGSGFGSERTPLQHGAEPLVAVVALVVAIFCVAFLRRPF</sequence>
<feature type="compositionally biased region" description="Gly residues" evidence="1">
    <location>
        <begin position="319"/>
        <end position="330"/>
    </location>
</feature>
<feature type="compositionally biased region" description="Basic and acidic residues" evidence="1">
    <location>
        <begin position="1"/>
        <end position="16"/>
    </location>
</feature>
<dbReference type="Proteomes" id="UP000612055">
    <property type="component" value="Unassembled WGS sequence"/>
</dbReference>
<feature type="region of interest" description="Disordered" evidence="1">
    <location>
        <begin position="134"/>
        <end position="237"/>
    </location>
</feature>
<protein>
    <submittedName>
        <fullName evidence="3">Uncharacterized protein</fullName>
    </submittedName>
</protein>
<keyword evidence="2" id="KW-0472">Membrane</keyword>
<evidence type="ECO:0000313" key="4">
    <source>
        <dbReference type="Proteomes" id="UP000612055"/>
    </source>
</evidence>
<accession>A0A835YCC1</accession>
<comment type="caution">
    <text evidence="3">The sequence shown here is derived from an EMBL/GenBank/DDBJ whole genome shotgun (WGS) entry which is preliminary data.</text>
</comment>
<feature type="transmembrane region" description="Helical" evidence="2">
    <location>
        <begin position="343"/>
        <end position="360"/>
    </location>
</feature>
<keyword evidence="2" id="KW-1133">Transmembrane helix</keyword>
<evidence type="ECO:0000256" key="2">
    <source>
        <dbReference type="SAM" id="Phobius"/>
    </source>
</evidence>
<keyword evidence="4" id="KW-1185">Reference proteome</keyword>
<name>A0A835YCC1_9CHLO</name>
<keyword evidence="2" id="KW-0812">Transmembrane</keyword>
<feature type="region of interest" description="Disordered" evidence="1">
    <location>
        <begin position="261"/>
        <end position="335"/>
    </location>
</feature>
<proteinExistence type="predicted"/>
<gene>
    <name evidence="3" type="ORF">HYH03_003967</name>
</gene>
<feature type="compositionally biased region" description="Gly residues" evidence="1">
    <location>
        <begin position="47"/>
        <end position="65"/>
    </location>
</feature>
<feature type="compositionally biased region" description="Low complexity" evidence="1">
    <location>
        <begin position="185"/>
        <end position="198"/>
    </location>
</feature>
<evidence type="ECO:0000313" key="3">
    <source>
        <dbReference type="EMBL" id="KAG2498216.1"/>
    </source>
</evidence>
<reference evidence="3" key="1">
    <citation type="journal article" date="2020" name="bioRxiv">
        <title>Comparative genomics of Chlamydomonas.</title>
        <authorList>
            <person name="Craig R.J."/>
            <person name="Hasan A.R."/>
            <person name="Ness R.W."/>
            <person name="Keightley P.D."/>
        </authorList>
    </citation>
    <scope>NUCLEOTIDE SEQUENCE</scope>
    <source>
        <strain evidence="3">CCAP 11/70</strain>
    </source>
</reference>
<feature type="compositionally biased region" description="Gly residues" evidence="1">
    <location>
        <begin position="223"/>
        <end position="232"/>
    </location>
</feature>
<feature type="compositionally biased region" description="Pro residues" evidence="1">
    <location>
        <begin position="269"/>
        <end position="279"/>
    </location>
</feature>
<evidence type="ECO:0000256" key="1">
    <source>
        <dbReference type="SAM" id="MobiDB-lite"/>
    </source>
</evidence>
<organism evidence="3 4">
    <name type="scientific">Edaphochlamys debaryana</name>
    <dbReference type="NCBI Taxonomy" id="47281"/>
    <lineage>
        <taxon>Eukaryota</taxon>
        <taxon>Viridiplantae</taxon>
        <taxon>Chlorophyta</taxon>
        <taxon>core chlorophytes</taxon>
        <taxon>Chlorophyceae</taxon>
        <taxon>CS clade</taxon>
        <taxon>Chlamydomonadales</taxon>
        <taxon>Chlamydomonadales incertae sedis</taxon>
        <taxon>Edaphochlamys</taxon>
    </lineage>
</organism>
<feature type="compositionally biased region" description="Basic and acidic residues" evidence="1">
    <location>
        <begin position="280"/>
        <end position="290"/>
    </location>
</feature>